<keyword evidence="6" id="KW-0500">Molybdenum</keyword>
<dbReference type="SUPFAM" id="SSF53807">
    <property type="entry name" value="Helical backbone' metal receptor"/>
    <property type="match status" value="1"/>
</dbReference>
<dbReference type="EC" id="1.18.6.1" evidence="16"/>
<dbReference type="InterPro" id="IPR005972">
    <property type="entry name" value="Nase_Mo-Fe_asu"/>
</dbReference>
<evidence type="ECO:0000256" key="10">
    <source>
        <dbReference type="ARBA" id="ARBA00023002"/>
    </source>
</evidence>
<evidence type="ECO:0000256" key="8">
    <source>
        <dbReference type="ARBA" id="ARBA00022741"/>
    </source>
</evidence>
<evidence type="ECO:0000256" key="5">
    <source>
        <dbReference type="ARBA" id="ARBA00011462"/>
    </source>
</evidence>
<accession>A0A932CPE5</accession>
<evidence type="ECO:0000256" key="12">
    <source>
        <dbReference type="ARBA" id="ARBA00023014"/>
    </source>
</evidence>
<proteinExistence type="inferred from homology"/>
<comment type="similarity">
    <text evidence="4 15">Belongs to the NifD/NifK/NifE/NifN family.</text>
</comment>
<evidence type="ECO:0000256" key="6">
    <source>
        <dbReference type="ARBA" id="ARBA00022505"/>
    </source>
</evidence>
<evidence type="ECO:0000256" key="4">
    <source>
        <dbReference type="ARBA" id="ARBA00011002"/>
    </source>
</evidence>
<dbReference type="Proteomes" id="UP000769766">
    <property type="component" value="Unassembled WGS sequence"/>
</dbReference>
<evidence type="ECO:0000256" key="16">
    <source>
        <dbReference type="RuleBase" id="RU004022"/>
    </source>
</evidence>
<dbReference type="Pfam" id="PF00148">
    <property type="entry name" value="Oxidored_nitro"/>
    <property type="match status" value="1"/>
</dbReference>
<keyword evidence="10 16" id="KW-0560">Oxidoreductase</keyword>
<comment type="cofactor">
    <cofactor evidence="1">
        <name>[8Fe-7S] cluster</name>
        <dbReference type="ChEBI" id="CHEBI:21143"/>
    </cofactor>
</comment>
<evidence type="ECO:0000256" key="3">
    <source>
        <dbReference type="ARBA" id="ARBA00002621"/>
    </source>
</evidence>
<sequence length="482" mass="54572">MSVAIQQTQQLIDEILEAYPEKTRKKRALHLRPNDPAGGCPVKSNLKSLPGVMTARGCAFAGSKGVVWGPVRDMVHLSHGPIGCGYYSWGTRRNLASGQPGVDNFVPFHFTSDFRENDIVYGGDKKLEEILREIKTLFPLAQGISIQSECPIGLIGDDIDAVARRISKELGIPVVPVRCEGFRGVSQSLGHHIANDAVRDHVLGKKRLEQKTPYDVALIGDYNIGGDAWAVKELLEEVGYRIVANWTGDGSLEGLAVTPEVKLNIVHCYRSMNYICRHMEETYGIPWTEVNFFGPTGIKASLRRLADYFDDFIQERTEEAIQRHEPEMQQTVERYRPRLEGKRYMLYVGGLRPRHTIGAFEDLGMEVIGTGYEFGHADDYTRTYPHLKEGVVIYDDVTHYELEELVKRLKPDLVASGIKEKYVFQKMGIPFRQMHSWDYSGPYHGWKGFPIFARDMDMAINNPTWKLLPVPWRASGELKIED</sequence>
<name>A0A932CPE5_UNCTE</name>
<evidence type="ECO:0000256" key="1">
    <source>
        <dbReference type="ARBA" id="ARBA00001919"/>
    </source>
</evidence>
<evidence type="ECO:0000259" key="17">
    <source>
        <dbReference type="Pfam" id="PF00148"/>
    </source>
</evidence>
<keyword evidence="12" id="KW-0411">Iron-sulfur</keyword>
<dbReference type="GO" id="GO:0016163">
    <property type="term" value="F:nitrogenase activity"/>
    <property type="evidence" value="ECO:0007669"/>
    <property type="project" value="UniProtKB-UniRule"/>
</dbReference>
<evidence type="ECO:0000256" key="7">
    <source>
        <dbReference type="ARBA" id="ARBA00022723"/>
    </source>
</evidence>
<dbReference type="GO" id="GO:0016612">
    <property type="term" value="C:molybdenum-iron nitrogenase complex"/>
    <property type="evidence" value="ECO:0007669"/>
    <property type="project" value="UniProtKB-UniRule"/>
</dbReference>
<dbReference type="GO" id="GO:0051536">
    <property type="term" value="F:iron-sulfur cluster binding"/>
    <property type="evidence" value="ECO:0007669"/>
    <property type="project" value="UniProtKB-KW"/>
</dbReference>
<dbReference type="NCBIfam" id="TIGR01862">
    <property type="entry name" value="N2-ase-Ialpha"/>
    <property type="match status" value="1"/>
</dbReference>
<dbReference type="PANTHER" id="PTHR43457">
    <property type="entry name" value="NITROGENASE MOLYBDENUM-IRON PROTEIN ALPHA CHAIN"/>
    <property type="match status" value="1"/>
</dbReference>
<keyword evidence="7 16" id="KW-0479">Metal-binding</keyword>
<dbReference type="CDD" id="cd01976">
    <property type="entry name" value="Nitrogenase_MoFe_alpha"/>
    <property type="match status" value="1"/>
</dbReference>
<comment type="subunit">
    <text evidence="5">Tetramer of two alpha and two beta chains. Forms complex with the iron protein (nitrogenase component 2).</text>
</comment>
<keyword evidence="8" id="KW-0547">Nucleotide-binding</keyword>
<reference evidence="18" key="1">
    <citation type="submission" date="2020-07" db="EMBL/GenBank/DDBJ databases">
        <title>Huge and variable diversity of episymbiotic CPR bacteria and DPANN archaea in groundwater ecosystems.</title>
        <authorList>
            <person name="He C.Y."/>
            <person name="Keren R."/>
            <person name="Whittaker M."/>
            <person name="Farag I.F."/>
            <person name="Doudna J."/>
            <person name="Cate J.H.D."/>
            <person name="Banfield J.F."/>
        </authorList>
    </citation>
    <scope>NUCLEOTIDE SEQUENCE</scope>
    <source>
        <strain evidence="18">NC_groundwater_672_Ag_B-0.1um_62_36</strain>
    </source>
</reference>
<dbReference type="Gene3D" id="3.40.50.1980">
    <property type="entry name" value="Nitrogenase molybdenum iron protein domain"/>
    <property type="match status" value="3"/>
</dbReference>
<dbReference type="GO" id="GO:0005524">
    <property type="term" value="F:ATP binding"/>
    <property type="evidence" value="ECO:0007669"/>
    <property type="project" value="UniProtKB-KW"/>
</dbReference>
<dbReference type="InterPro" id="IPR000318">
    <property type="entry name" value="Nase_comp1_CS"/>
</dbReference>
<dbReference type="PANTHER" id="PTHR43457:SF1">
    <property type="entry name" value="NITROGENASE MOLYBDENUM-IRON PROTEIN ALPHA CHAIN"/>
    <property type="match status" value="1"/>
</dbReference>
<dbReference type="NCBIfam" id="TIGR01282">
    <property type="entry name" value="nifD"/>
    <property type="match status" value="1"/>
</dbReference>
<evidence type="ECO:0000256" key="13">
    <source>
        <dbReference type="ARBA" id="ARBA00023231"/>
    </source>
</evidence>
<gene>
    <name evidence="18" type="primary">nifD</name>
    <name evidence="18" type="ORF">HYY20_08470</name>
</gene>
<keyword evidence="11 16" id="KW-0408">Iron</keyword>
<comment type="catalytic activity">
    <reaction evidence="14 16">
        <text>N2 + 8 reduced [2Fe-2S]-[ferredoxin] + 16 ATP + 16 H2O = H2 + 8 oxidized [2Fe-2S]-[ferredoxin] + 2 NH4(+) + 16 ADP + 16 phosphate + 6 H(+)</text>
        <dbReference type="Rhea" id="RHEA:21448"/>
        <dbReference type="Rhea" id="RHEA-COMP:10000"/>
        <dbReference type="Rhea" id="RHEA-COMP:10001"/>
        <dbReference type="ChEBI" id="CHEBI:15377"/>
        <dbReference type="ChEBI" id="CHEBI:15378"/>
        <dbReference type="ChEBI" id="CHEBI:17997"/>
        <dbReference type="ChEBI" id="CHEBI:18276"/>
        <dbReference type="ChEBI" id="CHEBI:28938"/>
        <dbReference type="ChEBI" id="CHEBI:30616"/>
        <dbReference type="ChEBI" id="CHEBI:33737"/>
        <dbReference type="ChEBI" id="CHEBI:33738"/>
        <dbReference type="ChEBI" id="CHEBI:43474"/>
        <dbReference type="ChEBI" id="CHEBI:456216"/>
        <dbReference type="EC" id="1.18.6.1"/>
    </reaction>
</comment>
<evidence type="ECO:0000256" key="14">
    <source>
        <dbReference type="ARBA" id="ARBA00047967"/>
    </source>
</evidence>
<evidence type="ECO:0000313" key="18">
    <source>
        <dbReference type="EMBL" id="MBI2876901.1"/>
    </source>
</evidence>
<comment type="caution">
    <text evidence="18">The sequence shown here is derived from an EMBL/GenBank/DDBJ whole genome shotgun (WGS) entry which is preliminary data.</text>
</comment>
<dbReference type="InterPro" id="IPR000510">
    <property type="entry name" value="Nase/OxRdtase_comp1"/>
</dbReference>
<keyword evidence="9" id="KW-0067">ATP-binding</keyword>
<comment type="cofactor">
    <cofactor evidence="2">
        <name>[7Fe-Mo-9S-C-homocitryl] cluster</name>
        <dbReference type="ChEBI" id="CHEBI:30409"/>
    </cofactor>
</comment>
<comment type="function">
    <text evidence="3">This molybdenum-iron protein is part of the nitrogenase complex that catalyzes the key enzymatic reactions in nitrogen fixation.</text>
</comment>
<evidence type="ECO:0000313" key="19">
    <source>
        <dbReference type="Proteomes" id="UP000769766"/>
    </source>
</evidence>
<evidence type="ECO:0000256" key="9">
    <source>
        <dbReference type="ARBA" id="ARBA00022840"/>
    </source>
</evidence>
<organism evidence="18 19">
    <name type="scientific">Tectimicrobiota bacterium</name>
    <dbReference type="NCBI Taxonomy" id="2528274"/>
    <lineage>
        <taxon>Bacteria</taxon>
        <taxon>Pseudomonadati</taxon>
        <taxon>Nitrospinota/Tectimicrobiota group</taxon>
        <taxon>Candidatus Tectimicrobiota</taxon>
    </lineage>
</organism>
<evidence type="ECO:0000256" key="11">
    <source>
        <dbReference type="ARBA" id="ARBA00023004"/>
    </source>
</evidence>
<dbReference type="InterPro" id="IPR010143">
    <property type="entry name" value="Nase_comp1_asu"/>
</dbReference>
<evidence type="ECO:0000256" key="2">
    <source>
        <dbReference type="ARBA" id="ARBA00001969"/>
    </source>
</evidence>
<evidence type="ECO:0000256" key="15">
    <source>
        <dbReference type="RuleBase" id="RU004021"/>
    </source>
</evidence>
<dbReference type="PROSITE" id="PS00090">
    <property type="entry name" value="NITROGENASE_1_2"/>
    <property type="match status" value="1"/>
</dbReference>
<feature type="domain" description="Nitrogenase/oxidoreductase component 1" evidence="17">
    <location>
        <begin position="58"/>
        <end position="460"/>
    </location>
</feature>
<keyword evidence="13 15" id="KW-0535">Nitrogen fixation</keyword>
<dbReference type="GO" id="GO:0046872">
    <property type="term" value="F:metal ion binding"/>
    <property type="evidence" value="ECO:0007669"/>
    <property type="project" value="UniProtKB-KW"/>
</dbReference>
<dbReference type="EMBL" id="JACPRF010000256">
    <property type="protein sequence ID" value="MBI2876901.1"/>
    <property type="molecule type" value="Genomic_DNA"/>
</dbReference>
<dbReference type="AlphaFoldDB" id="A0A932CPE5"/>
<protein>
    <recommendedName>
        <fullName evidence="16">Nitrogenase protein alpha chain</fullName>
        <ecNumber evidence="16">1.18.6.1</ecNumber>
    </recommendedName>
</protein>
<dbReference type="PROSITE" id="PS00699">
    <property type="entry name" value="NITROGENASE_1_1"/>
    <property type="match status" value="1"/>
</dbReference>